<evidence type="ECO:0000256" key="8">
    <source>
        <dbReference type="SAM" id="MobiDB-lite"/>
    </source>
</evidence>
<feature type="compositionally biased region" description="Basic and acidic residues" evidence="8">
    <location>
        <begin position="1"/>
        <end position="13"/>
    </location>
</feature>
<evidence type="ECO:0000259" key="10">
    <source>
        <dbReference type="Pfam" id="PF02470"/>
    </source>
</evidence>
<evidence type="ECO:0000313" key="11">
    <source>
        <dbReference type="EMBL" id="KAF1019461.1"/>
    </source>
</evidence>
<sequence length="584" mass="63297">MPDKADQDTHREPGQAPAPAPGDGTLPRAQVVRKRRSWPSAIWLLPVVAVLVGLSLVVHNWINTGPLITIRFNSAEGLAVGKTQVQYKEVVIGMVEDIELGPRGEYVLVKARINKNAAYLANEESRFWVVRPRFGLGGVSGLGTLLSGAYIGVDAGKTQDQLRTDFVGLEVPPAVTNDRQGKRFVIHAESLGSLDIGSPVYYRNVQVGRLASYRLEQSGQRVALEVFIDAPNDQLVTQDTRFWNASGVDLSLSSEGFRLNTQSLATLVAGGLAFDRVPGTASADVAQVDSVFTLYASQDVATDDVGGPSAPMRMEFEQSVRGLAIGAPIEFQGIHLGKVTHIGLRYDSQKRRFISVVDGLVQPYRLDLDRYRAQSTASDRAELEEIHRPAFLRRMVEYGLRAQLKTGNLLTGQMYVSLGFVPKAPKATIDVAAVPLLMPTAPGDFDQLQGKLSNIISSLEQVPFGDIGRELSATLRSVNQLSNDFNAQLTPEARKTLEQAQRTLQSADATMQGLGNAAGDQAPLMQNANQTLQEINRAARSLRVLSDYLQTHPEALIRGRSETGGDGRSANLPMPQGATTEPGP</sequence>
<feature type="domain" description="Mce/MlaD" evidence="10">
    <location>
        <begin position="312"/>
        <end position="418"/>
    </location>
</feature>
<feature type="region of interest" description="Disordered" evidence="8">
    <location>
        <begin position="556"/>
        <end position="584"/>
    </location>
</feature>
<keyword evidence="4 9" id="KW-0812">Transmembrane</keyword>
<dbReference type="GO" id="GO:0005886">
    <property type="term" value="C:plasma membrane"/>
    <property type="evidence" value="ECO:0007669"/>
    <property type="project" value="UniProtKB-SubCell"/>
</dbReference>
<evidence type="ECO:0000256" key="5">
    <source>
        <dbReference type="ARBA" id="ARBA00022989"/>
    </source>
</evidence>
<protein>
    <submittedName>
        <fullName evidence="11">Paraquat-inducible protein B</fullName>
    </submittedName>
</protein>
<reference evidence="12" key="1">
    <citation type="journal article" date="2020" name="MBio">
        <title>Horizontal gene transfer to a defensive symbiont with a reduced genome amongst a multipartite beetle microbiome.</title>
        <authorList>
            <person name="Waterworth S.C."/>
            <person name="Florez L.V."/>
            <person name="Rees E.R."/>
            <person name="Hertweck C."/>
            <person name="Kaltenpoth M."/>
            <person name="Kwan J.C."/>
        </authorList>
    </citation>
    <scope>NUCLEOTIDE SEQUENCE [LARGE SCALE GENOMIC DNA]</scope>
</reference>
<gene>
    <name evidence="11" type="primary">pqiB</name>
    <name evidence="11" type="ORF">GAK30_03124</name>
</gene>
<keyword evidence="5 9" id="KW-1133">Transmembrane helix</keyword>
<feature type="region of interest" description="Disordered" evidence="8">
    <location>
        <begin position="1"/>
        <end position="26"/>
    </location>
</feature>
<dbReference type="EMBL" id="WNDQ01000055">
    <property type="protein sequence ID" value="KAF1019461.1"/>
    <property type="molecule type" value="Genomic_DNA"/>
</dbReference>
<feature type="coiled-coil region" evidence="7">
    <location>
        <begin position="497"/>
        <end position="545"/>
    </location>
</feature>
<name>A0A7V8JPE2_9BURK</name>
<evidence type="ECO:0000256" key="6">
    <source>
        <dbReference type="ARBA" id="ARBA00023136"/>
    </source>
</evidence>
<dbReference type="InterPro" id="IPR003399">
    <property type="entry name" value="Mce/MlaD"/>
</dbReference>
<keyword evidence="3" id="KW-0997">Cell inner membrane</keyword>
<feature type="domain" description="Mce/MlaD" evidence="10">
    <location>
        <begin position="181"/>
        <end position="241"/>
    </location>
</feature>
<organism evidence="11 12">
    <name type="scientific">Paracidovorax wautersii</name>
    <dbReference type="NCBI Taxonomy" id="1177982"/>
    <lineage>
        <taxon>Bacteria</taxon>
        <taxon>Pseudomonadati</taxon>
        <taxon>Pseudomonadota</taxon>
        <taxon>Betaproteobacteria</taxon>
        <taxon>Burkholderiales</taxon>
        <taxon>Comamonadaceae</taxon>
        <taxon>Paracidovorax</taxon>
    </lineage>
</organism>
<dbReference type="PANTHER" id="PTHR30462">
    <property type="entry name" value="INTERMEMBRANE TRANSPORT PROTEIN PQIB-RELATED"/>
    <property type="match status" value="1"/>
</dbReference>
<evidence type="ECO:0000256" key="3">
    <source>
        <dbReference type="ARBA" id="ARBA00022519"/>
    </source>
</evidence>
<evidence type="ECO:0000313" key="12">
    <source>
        <dbReference type="Proteomes" id="UP000461670"/>
    </source>
</evidence>
<proteinExistence type="predicted"/>
<keyword evidence="2" id="KW-1003">Cell membrane</keyword>
<dbReference type="PANTHER" id="PTHR30462:SF0">
    <property type="entry name" value="INTERMEMBRANE TRANSPORT PROTEIN YEBT"/>
    <property type="match status" value="1"/>
</dbReference>
<dbReference type="Pfam" id="PF02470">
    <property type="entry name" value="MlaD"/>
    <property type="match status" value="3"/>
</dbReference>
<evidence type="ECO:0000256" key="1">
    <source>
        <dbReference type="ARBA" id="ARBA00004533"/>
    </source>
</evidence>
<comment type="caution">
    <text evidence="11">The sequence shown here is derived from an EMBL/GenBank/DDBJ whole genome shotgun (WGS) entry which is preliminary data.</text>
</comment>
<evidence type="ECO:0000256" key="4">
    <source>
        <dbReference type="ARBA" id="ARBA00022692"/>
    </source>
</evidence>
<keyword evidence="7" id="KW-0175">Coiled coil</keyword>
<dbReference type="AlphaFoldDB" id="A0A7V8JPE2"/>
<accession>A0A7V8JPE2</accession>
<evidence type="ECO:0000256" key="2">
    <source>
        <dbReference type="ARBA" id="ARBA00022475"/>
    </source>
</evidence>
<dbReference type="Proteomes" id="UP000461670">
    <property type="component" value="Unassembled WGS sequence"/>
</dbReference>
<evidence type="ECO:0000256" key="9">
    <source>
        <dbReference type="SAM" id="Phobius"/>
    </source>
</evidence>
<feature type="compositionally biased region" description="Basic and acidic residues" evidence="8">
    <location>
        <begin position="556"/>
        <end position="565"/>
    </location>
</feature>
<feature type="transmembrane region" description="Helical" evidence="9">
    <location>
        <begin position="42"/>
        <end position="62"/>
    </location>
</feature>
<dbReference type="InterPro" id="IPR051800">
    <property type="entry name" value="PqiA-PqiB_transport"/>
</dbReference>
<keyword evidence="6 9" id="KW-0472">Membrane</keyword>
<comment type="subcellular location">
    <subcellularLocation>
        <location evidence="1">Cell inner membrane</location>
    </subcellularLocation>
</comment>
<feature type="domain" description="Mce/MlaD" evidence="10">
    <location>
        <begin position="65"/>
        <end position="156"/>
    </location>
</feature>
<evidence type="ECO:0000256" key="7">
    <source>
        <dbReference type="SAM" id="Coils"/>
    </source>
</evidence>